<organism evidence="1 2">
    <name type="scientific">Candidatus Woesebacteria bacterium RBG_13_34_9</name>
    <dbReference type="NCBI Taxonomy" id="1802477"/>
    <lineage>
        <taxon>Bacteria</taxon>
        <taxon>Candidatus Woeseibacteriota</taxon>
    </lineage>
</organism>
<dbReference type="AlphaFoldDB" id="A0A1F7X396"/>
<comment type="caution">
    <text evidence="1">The sequence shown here is derived from an EMBL/GenBank/DDBJ whole genome shotgun (WGS) entry which is preliminary data.</text>
</comment>
<gene>
    <name evidence="1" type="ORF">A2159_00860</name>
</gene>
<evidence type="ECO:0008006" key="3">
    <source>
        <dbReference type="Google" id="ProtNLM"/>
    </source>
</evidence>
<dbReference type="Proteomes" id="UP000179219">
    <property type="component" value="Unassembled WGS sequence"/>
</dbReference>
<evidence type="ECO:0000313" key="1">
    <source>
        <dbReference type="EMBL" id="OGM09467.1"/>
    </source>
</evidence>
<dbReference type="Gene3D" id="1.10.3210.10">
    <property type="entry name" value="Hypothetical protein af1432"/>
    <property type="match status" value="1"/>
</dbReference>
<proteinExistence type="predicted"/>
<evidence type="ECO:0000313" key="2">
    <source>
        <dbReference type="Proteomes" id="UP000179219"/>
    </source>
</evidence>
<sequence length="217" mass="25208">MIIADIYYKYKIMPQLQEHMLKVGGVALLICNHFQNKLDNNLIISTCLLHDMGNAVKFNFNTYPKILGKKLVVEGKKIQKYYIKKYGVDADKATYKILKEISVSKKIILLVKSMGFSRTTETFKTKDFNIKICEYSDLRVSPFGVLSMIERLGEGINRYNNTFKQKYSPSKLKSMVNYTQEIEKQIFKHCAIKPADITEVKVKPLINKLRDYNIETR</sequence>
<name>A0A1F7X396_9BACT</name>
<dbReference type="SUPFAM" id="SSF109604">
    <property type="entry name" value="HD-domain/PDEase-like"/>
    <property type="match status" value="1"/>
</dbReference>
<protein>
    <recommendedName>
        <fullName evidence="3">HD domain-containing protein</fullName>
    </recommendedName>
</protein>
<reference evidence="1 2" key="1">
    <citation type="journal article" date="2016" name="Nat. Commun.">
        <title>Thousands of microbial genomes shed light on interconnected biogeochemical processes in an aquifer system.</title>
        <authorList>
            <person name="Anantharaman K."/>
            <person name="Brown C.T."/>
            <person name="Hug L.A."/>
            <person name="Sharon I."/>
            <person name="Castelle C.J."/>
            <person name="Probst A.J."/>
            <person name="Thomas B.C."/>
            <person name="Singh A."/>
            <person name="Wilkins M.J."/>
            <person name="Karaoz U."/>
            <person name="Brodie E.L."/>
            <person name="Williams K.H."/>
            <person name="Hubbard S.S."/>
            <person name="Banfield J.F."/>
        </authorList>
    </citation>
    <scope>NUCLEOTIDE SEQUENCE [LARGE SCALE GENOMIC DNA]</scope>
</reference>
<accession>A0A1F7X396</accession>
<dbReference type="EMBL" id="MGFP01000023">
    <property type="protein sequence ID" value="OGM09467.1"/>
    <property type="molecule type" value="Genomic_DNA"/>
</dbReference>